<gene>
    <name evidence="2" type="ORF">LSCP400_20151</name>
</gene>
<reference evidence="2" key="1">
    <citation type="submission" date="2013-10" db="EMBL/GenBank/DDBJ databases">
        <authorList>
            <person name="Crossman L."/>
        </authorList>
    </citation>
    <scope>NUCLEOTIDE SEQUENCE</scope>
</reference>
<feature type="transmembrane region" description="Helical" evidence="1">
    <location>
        <begin position="20"/>
        <end position="41"/>
    </location>
</feature>
<reference evidence="2" key="2">
    <citation type="journal article" date="2014" name="Genome Announc.">
        <title>Draft Genome Sequence of a Novel Lactobacillus salivarius Strain Isolated from Piglet.</title>
        <authorList>
            <person name="Mackenzie D.A."/>
            <person name="McLay K."/>
            <person name="Roos S."/>
            <person name="Walter J."/>
            <person name="Swarbreck D."/>
            <person name="Drou N."/>
            <person name="Crossman L.C."/>
            <person name="Juge N."/>
        </authorList>
    </citation>
    <scope>NUCLEOTIDE SEQUENCE [LARGE SCALE GENOMIC DNA]</scope>
    <source>
        <strain>cp400</strain>
    </source>
</reference>
<dbReference type="AlphaFoldDB" id="V6DND9"/>
<keyword evidence="1" id="KW-0812">Transmembrane</keyword>
<protein>
    <submittedName>
        <fullName evidence="2">Hypothetical membrane spanning protein</fullName>
    </submittedName>
</protein>
<comment type="caution">
    <text evidence="2">The sequence shown here is derived from an EMBL/GenBank/DDBJ whole genome shotgun (WGS) entry which is preliminary data.</text>
</comment>
<keyword evidence="1" id="KW-0472">Membrane</keyword>
<sequence length="48" mass="5393">MTATFGVLGVLVAVFLVKQLNTYLLNWLVVIVLLYSAYTMLSKQKEEA</sequence>
<keyword evidence="1" id="KW-1133">Transmembrane helix</keyword>
<proteinExistence type="predicted"/>
<evidence type="ECO:0000313" key="2">
    <source>
        <dbReference type="EMBL" id="CDK36187.1"/>
    </source>
</evidence>
<name>V6DND9_9LACO</name>
<dbReference type="EMBL" id="CBVR010000049">
    <property type="protein sequence ID" value="CDK36187.1"/>
    <property type="molecule type" value="Genomic_DNA"/>
</dbReference>
<accession>V6DND9</accession>
<organism evidence="2">
    <name type="scientific">Ligilactobacillus salivarius cp400</name>
    <dbReference type="NCBI Taxonomy" id="1273133"/>
    <lineage>
        <taxon>Bacteria</taxon>
        <taxon>Bacillati</taxon>
        <taxon>Bacillota</taxon>
        <taxon>Bacilli</taxon>
        <taxon>Lactobacillales</taxon>
        <taxon>Lactobacillaceae</taxon>
        <taxon>Ligilactobacillus</taxon>
    </lineage>
</organism>
<evidence type="ECO:0000256" key="1">
    <source>
        <dbReference type="SAM" id="Phobius"/>
    </source>
</evidence>